<organism evidence="1 2">
    <name type="scientific">Protofrankia coriariae</name>
    <dbReference type="NCBI Taxonomy" id="1562887"/>
    <lineage>
        <taxon>Bacteria</taxon>
        <taxon>Bacillati</taxon>
        <taxon>Actinomycetota</taxon>
        <taxon>Actinomycetes</taxon>
        <taxon>Frankiales</taxon>
        <taxon>Frankiaceae</taxon>
        <taxon>Protofrankia</taxon>
    </lineage>
</organism>
<dbReference type="RefSeq" id="WP_047224061.1">
    <property type="nucleotide sequence ID" value="NZ_JWIO01000029.1"/>
</dbReference>
<name>A0ABR5F1I6_9ACTN</name>
<evidence type="ECO:0000313" key="1">
    <source>
        <dbReference type="EMBL" id="KLL10583.1"/>
    </source>
</evidence>
<reference evidence="1 2" key="1">
    <citation type="submission" date="2014-12" db="EMBL/GenBank/DDBJ databases">
        <title>Frankia sp. BMG5.1 draft genome.</title>
        <authorList>
            <person name="Gtari M."/>
            <person name="Ghodhbane-Gtari F."/>
            <person name="Nouioui I."/>
            <person name="Ktari A."/>
            <person name="Hezbri K."/>
            <person name="Mimouni W."/>
            <person name="Sbissi I."/>
            <person name="Ayari A."/>
            <person name="Yamanaka T."/>
            <person name="Normand P."/>
            <person name="Tisa L.S."/>
            <person name="Boudabous A."/>
        </authorList>
    </citation>
    <scope>NUCLEOTIDE SEQUENCE [LARGE SCALE GENOMIC DNA]</scope>
    <source>
        <strain evidence="1 2">BMG5.1</strain>
    </source>
</reference>
<keyword evidence="2" id="KW-1185">Reference proteome</keyword>
<dbReference type="EMBL" id="JWIO01000029">
    <property type="protein sequence ID" value="KLL10583.1"/>
    <property type="molecule type" value="Genomic_DNA"/>
</dbReference>
<accession>A0ABR5F1I6</accession>
<sequence length="120" mass="12531">MTSAVATVGADAFIAGLLRCDIQTTVTASVVVFTVAAATQSGATDVETGVAMSELGAWPAVPPHWIHLPATVALTNTNINMDETLPGWVRHSRQVAGWGDAEEPAQAWLAHVRSVLQEAA</sequence>
<proteinExistence type="predicted"/>
<gene>
    <name evidence="1" type="ORF">FrCorBMG51_17120</name>
</gene>
<evidence type="ECO:0000313" key="2">
    <source>
        <dbReference type="Proteomes" id="UP000035425"/>
    </source>
</evidence>
<comment type="caution">
    <text evidence="1">The sequence shown here is derived from an EMBL/GenBank/DDBJ whole genome shotgun (WGS) entry which is preliminary data.</text>
</comment>
<protein>
    <submittedName>
        <fullName evidence="1">Uncharacterized protein</fullName>
    </submittedName>
</protein>
<dbReference type="Proteomes" id="UP000035425">
    <property type="component" value="Unassembled WGS sequence"/>
</dbReference>